<evidence type="ECO:0000313" key="1">
    <source>
        <dbReference type="EMBL" id="PKK24522.1"/>
    </source>
</evidence>
<name>A0A2I0M4B3_COLLI</name>
<sequence>MDDKALSIDFSNIMSRGRSGISGTLTHNISFLTNAGLPSDSILTAMCDQGPRNGTVTVVLRSGSERIAAVLEAHRLSTEPPKSQLSVSLKHNISKIKKHGIPFILEAAGYYENFTKKIAAGITTTVEMEQLRIEIEKKTTGSAMEISLSLHHDVGGLMDIVPRVLETPARVSLNGSMFTGNFTVTFFGHVSFHAMFACLQLHATTNIQPHLELDFQHSWPWLQTLGIARENQVKVSAVTSDKYKGMLNIVLGPCSLKADGEVSLAWNETATEWVLTVRNKCVSLERMGLPQYAAFEGSFQQNICNVGLLMNLQCDGSTVDVQIEAACEHEYTLQGTLRHSVPWLSQLGLPLENSVLFSAATDSTTQSVLLLQAGKCKLKARGDLYIQNKAEWTLETETECQLLQDLSIPTQSRLTGSFQKDSCRAEIVCVLETEGKTARLEGRAECKPKITLEMQFRHELPQLKDIPRENELSITAQNQLKYHIRIGMKSGACELQMNGDFDPEKKLQWKMFIENKCQTIQDLGAPVKIAGSGYVLMGKTNLDSQTLITVDESKLQGLLLLKVTDERQELDAVLTHNIQGAADIGIPMRLLVDVVSEKNSDFYKRLIHFCVNSKQITEELSFVHKLDVVSLNYKLTHNVEALKTLQIEDRIELQAILNLKVIKSFSMKVHYGAHLTVLEGQIQEFETSTNITGNFHHTWPWLLQARVPSSLQINVVFQGRNTTQERYMHIAAGETSITYVINSYDVGHQVDIFCQSVHSSEALQASGYPKAITLLLHLQKSENKAKTTCEIQYDDKDITVTMDVDTDFQLNGIFEFVAEVKHSISLLHHLGLPFFLKVNYDMSEAKGKLFLRMEKRDFNVTAKLTLTGTSYTNVIEVIQTMSQLKIVPRQLVFLTVYQRGNRTRLLRHIALWDGKELKVTGTYTGLFPRLLGAHDVQVELFHPLSIAFPWHSRVNLHVKHSARSHRDDLTVIWNEKEQISVSSSLKFGREVTRFRATVAHPFNYTLKQLEVRALSEQRGRKYNQQLQLAGNGGQPADIRLTLQDKSKRDVTAWAGCVTLASGQLQRLLSVEHVHACGSLEQRSALFNEYLDLKWDDKKFKHNLTYERNHFLYPDKFQLEAVLENIFLTSCTKQKILGKTETNYSSFLDYYVSLEFCDLPNVIVFSGKHQLNKDDIILRSEGRFHLAGHGRDEGLIGVSLKNQSTAAVKNYSLEIEFRAFEDVWLGLTGTAASSSVQSQILVEGIMDQKEKVKVAASKGKECFQCYVGYLKGDLEEGMEFSACTDGQQMATINTYLSINGERQENMGQMTLAAVNGSLSFLAHGCGDPVLKTEGFTYLEAFWCFILRLFCSHFEPLNNTDVISL</sequence>
<dbReference type="InParanoid" id="A0A2I0M4B3"/>
<dbReference type="PANTHER" id="PTHR37860:SF2">
    <property type="entry name" value="VITELLOGENIN DOMAIN-CONTAINING PROTEIN"/>
    <property type="match status" value="1"/>
</dbReference>
<accession>A0A2I0M4B3</accession>
<dbReference type="STRING" id="8932.A0A2I0M4B3"/>
<keyword evidence="2" id="KW-1185">Reference proteome</keyword>
<protein>
    <submittedName>
        <fullName evidence="1">Putative LOC102084597</fullName>
    </submittedName>
</protein>
<evidence type="ECO:0000313" key="2">
    <source>
        <dbReference type="Proteomes" id="UP000053872"/>
    </source>
</evidence>
<proteinExistence type="predicted"/>
<comment type="caution">
    <text evidence="1">The sequence shown here is derived from an EMBL/GenBank/DDBJ whole genome shotgun (WGS) entry which is preliminary data.</text>
</comment>
<dbReference type="PANTHER" id="PTHR37860">
    <property type="entry name" value="AGAP008810-PA"/>
    <property type="match status" value="1"/>
</dbReference>
<dbReference type="Proteomes" id="UP000053872">
    <property type="component" value="Unassembled WGS sequence"/>
</dbReference>
<organism evidence="1 2">
    <name type="scientific">Columba livia</name>
    <name type="common">Rock dove</name>
    <dbReference type="NCBI Taxonomy" id="8932"/>
    <lineage>
        <taxon>Eukaryota</taxon>
        <taxon>Metazoa</taxon>
        <taxon>Chordata</taxon>
        <taxon>Craniata</taxon>
        <taxon>Vertebrata</taxon>
        <taxon>Euteleostomi</taxon>
        <taxon>Archelosauria</taxon>
        <taxon>Archosauria</taxon>
        <taxon>Dinosauria</taxon>
        <taxon>Saurischia</taxon>
        <taxon>Theropoda</taxon>
        <taxon>Coelurosauria</taxon>
        <taxon>Aves</taxon>
        <taxon>Neognathae</taxon>
        <taxon>Neoaves</taxon>
        <taxon>Columbimorphae</taxon>
        <taxon>Columbiformes</taxon>
        <taxon>Columbidae</taxon>
        <taxon>Columba</taxon>
    </lineage>
</organism>
<dbReference type="EMBL" id="AKCR02000042">
    <property type="protein sequence ID" value="PKK24522.1"/>
    <property type="molecule type" value="Genomic_DNA"/>
</dbReference>
<gene>
    <name evidence="1" type="ORF">A306_00008860</name>
</gene>
<reference evidence="1 2" key="1">
    <citation type="journal article" date="2013" name="Science">
        <title>Genomic diversity and evolution of the head crest in the rock pigeon.</title>
        <authorList>
            <person name="Shapiro M.D."/>
            <person name="Kronenberg Z."/>
            <person name="Li C."/>
            <person name="Domyan E.T."/>
            <person name="Pan H."/>
            <person name="Campbell M."/>
            <person name="Tan H."/>
            <person name="Huff C.D."/>
            <person name="Hu H."/>
            <person name="Vickrey A.I."/>
            <person name="Nielsen S.C."/>
            <person name="Stringham S.A."/>
            <person name="Hu H."/>
            <person name="Willerslev E."/>
            <person name="Gilbert M.T."/>
            <person name="Yandell M."/>
            <person name="Zhang G."/>
            <person name="Wang J."/>
        </authorList>
    </citation>
    <scope>NUCLEOTIDE SEQUENCE [LARGE SCALE GENOMIC DNA]</scope>
    <source>
        <tissue evidence="1">Blood</tissue>
    </source>
</reference>